<dbReference type="Pfam" id="PF12146">
    <property type="entry name" value="Hydrolase_4"/>
    <property type="match status" value="1"/>
</dbReference>
<organism evidence="2 3">
    <name type="scientific">Chromatium okenii</name>
    <dbReference type="NCBI Taxonomy" id="61644"/>
    <lineage>
        <taxon>Bacteria</taxon>
        <taxon>Pseudomonadati</taxon>
        <taxon>Pseudomonadota</taxon>
        <taxon>Gammaproteobacteria</taxon>
        <taxon>Chromatiales</taxon>
        <taxon>Chromatiaceae</taxon>
        <taxon>Chromatium</taxon>
    </lineage>
</organism>
<dbReference type="EMBL" id="PPGH01000035">
    <property type="protein sequence ID" value="PQJ96200.1"/>
    <property type="molecule type" value="Genomic_DNA"/>
</dbReference>
<keyword evidence="3" id="KW-1185">Reference proteome</keyword>
<dbReference type="NCBIfam" id="TIGR03100">
    <property type="entry name" value="hydr1_PEP"/>
    <property type="match status" value="1"/>
</dbReference>
<dbReference type="InterPro" id="IPR017531">
    <property type="entry name" value="Hydrolase-1_PEP"/>
</dbReference>
<accession>A0A2S7XR53</accession>
<feature type="domain" description="Serine aminopeptidase S33" evidence="1">
    <location>
        <begin position="67"/>
        <end position="253"/>
    </location>
</feature>
<dbReference type="InterPro" id="IPR053145">
    <property type="entry name" value="AB_hydrolase_Est10"/>
</dbReference>
<evidence type="ECO:0000259" key="1">
    <source>
        <dbReference type="Pfam" id="PF12146"/>
    </source>
</evidence>
<protein>
    <submittedName>
        <fullName evidence="2">Hydrolase 1, exosortase A system-associated</fullName>
    </submittedName>
</protein>
<dbReference type="AlphaFoldDB" id="A0A2S7XR53"/>
<gene>
    <name evidence="2" type="ORF">CXB77_10440</name>
</gene>
<name>A0A2S7XR53_9GAMM</name>
<dbReference type="Proteomes" id="UP000239936">
    <property type="component" value="Unassembled WGS sequence"/>
</dbReference>
<evidence type="ECO:0000313" key="3">
    <source>
        <dbReference type="Proteomes" id="UP000239936"/>
    </source>
</evidence>
<dbReference type="PANTHER" id="PTHR43265">
    <property type="entry name" value="ESTERASE ESTD"/>
    <property type="match status" value="1"/>
</dbReference>
<dbReference type="InterPro" id="IPR029058">
    <property type="entry name" value="AB_hydrolase_fold"/>
</dbReference>
<reference evidence="2 3" key="1">
    <citation type="submission" date="2018-01" db="EMBL/GenBank/DDBJ databases">
        <title>The complete genome sequence of Chromatium okenii LaCa, a purple sulfur bacterium with a turbulent life.</title>
        <authorList>
            <person name="Luedin S.M."/>
            <person name="Liechti N."/>
            <person name="Storelli N."/>
            <person name="Danza F."/>
            <person name="Wittwer M."/>
            <person name="Pothier J.F."/>
            <person name="Tonolla M.A."/>
        </authorList>
    </citation>
    <scope>NUCLEOTIDE SEQUENCE [LARGE SCALE GENOMIC DNA]</scope>
    <source>
        <strain evidence="2 3">LaCa</strain>
    </source>
</reference>
<dbReference type="GO" id="GO:0052689">
    <property type="term" value="F:carboxylic ester hydrolase activity"/>
    <property type="evidence" value="ECO:0007669"/>
    <property type="project" value="TreeGrafter"/>
</dbReference>
<sequence>MPCVVDCNNGNDGANTAMNDHYSESPVVFNCEGQRLIGIIAQPHHQRIKIGVLIVVGGPQYRAGSHRQFTLLARDLAENGIASLRFDYRGMGDSEGEQRAFDTVDVDIKTAIDCLMQHRPELTSVIIWGLCDAASAALIYAHHDLRVSGLILLNPWVHTEEAAARVRLTQYYSKRLLQRSFWTKLFSGRFGFFSSSLDLLKSVRSIKNYIDNSDIKSVASSTQTVTATNFIEKMCSGLQCFQGKVLFILSGNDLTAQEFISLKERHRKWRIASQKENISQHIIPQANHTFSSKKWRNEVSKSTIWFLDQEKHK</sequence>
<dbReference type="SUPFAM" id="SSF53474">
    <property type="entry name" value="alpha/beta-Hydrolases"/>
    <property type="match status" value="1"/>
</dbReference>
<dbReference type="InterPro" id="IPR022742">
    <property type="entry name" value="Hydrolase_4"/>
</dbReference>
<dbReference type="OrthoDB" id="249225at2"/>
<dbReference type="PANTHER" id="PTHR43265:SF1">
    <property type="entry name" value="ESTERASE ESTD"/>
    <property type="match status" value="1"/>
</dbReference>
<evidence type="ECO:0000313" key="2">
    <source>
        <dbReference type="EMBL" id="PQJ96200.1"/>
    </source>
</evidence>
<dbReference type="Gene3D" id="3.40.50.1820">
    <property type="entry name" value="alpha/beta hydrolase"/>
    <property type="match status" value="1"/>
</dbReference>
<proteinExistence type="predicted"/>
<comment type="caution">
    <text evidence="2">The sequence shown here is derived from an EMBL/GenBank/DDBJ whole genome shotgun (WGS) entry which is preliminary data.</text>
</comment>
<keyword evidence="2" id="KW-0378">Hydrolase</keyword>